<evidence type="ECO:0000313" key="3">
    <source>
        <dbReference type="Proteomes" id="UP000295075"/>
    </source>
</evidence>
<keyword evidence="3" id="KW-1185">Reference proteome</keyword>
<evidence type="ECO:0000259" key="1">
    <source>
        <dbReference type="Pfam" id="PF13228"/>
    </source>
</evidence>
<gene>
    <name evidence="2" type="ORF">E1261_29660</name>
</gene>
<name>A0A4R4PLT9_9ACTN</name>
<dbReference type="Proteomes" id="UP000295075">
    <property type="component" value="Unassembled WGS sequence"/>
</dbReference>
<protein>
    <submittedName>
        <fullName evidence="2">DUF4037 domain-containing protein</fullName>
    </submittedName>
</protein>
<accession>A0A4R4PLT9</accession>
<dbReference type="RefSeq" id="WP_132412322.1">
    <property type="nucleotide sequence ID" value="NZ_SMKA01000176.1"/>
</dbReference>
<evidence type="ECO:0000313" key="2">
    <source>
        <dbReference type="EMBL" id="TDC22969.1"/>
    </source>
</evidence>
<comment type="caution">
    <text evidence="2">The sequence shown here is derived from an EMBL/GenBank/DDBJ whole genome shotgun (WGS) entry which is preliminary data.</text>
</comment>
<dbReference type="EMBL" id="SMKA01000176">
    <property type="protein sequence ID" value="TDC22969.1"/>
    <property type="molecule type" value="Genomic_DNA"/>
</dbReference>
<proteinExistence type="predicted"/>
<dbReference type="InterPro" id="IPR025117">
    <property type="entry name" value="DUF4037"/>
</dbReference>
<organism evidence="2 3">
    <name type="scientific">Kribbella albertanoniae</name>
    <dbReference type="NCBI Taxonomy" id="1266829"/>
    <lineage>
        <taxon>Bacteria</taxon>
        <taxon>Bacillati</taxon>
        <taxon>Actinomycetota</taxon>
        <taxon>Actinomycetes</taxon>
        <taxon>Propionibacteriales</taxon>
        <taxon>Kribbellaceae</taxon>
        <taxon>Kribbella</taxon>
    </lineage>
</organism>
<dbReference type="Pfam" id="PF13228">
    <property type="entry name" value="DUF4037"/>
    <property type="match status" value="1"/>
</dbReference>
<sequence length="319" mass="35663">MTIPGIELCRRFYVEVVGPQLTVPHSAALIGRGSEVLGFDDEMSADHNCEARVVLFVEDPAFLAPDVPGEFLGRKTLVEVHTLSGFFTQQLGFDPSAGVRVADWFTLPEQSLRMLTAGAVFHDDLGLQDVRDRLAYYPDDVWRYLMIAAWWRVHPEMNLVGRAGHVGDELGSALIGSQLVEDLMRLCFLMERQYAPYSKWFGTAFAQLSCGPELEPILYAVLRAADWQDREKALLAAYEAVAALHNRLGITAPVELGIEQMWGRPFKVVWGDFPGALSAAITDPAVRAIADRWPVGGIDRLRTILWKPTDRRTITTFFN</sequence>
<dbReference type="OrthoDB" id="3030at2"/>
<feature type="domain" description="DUF4037" evidence="1">
    <location>
        <begin position="104"/>
        <end position="201"/>
    </location>
</feature>
<dbReference type="AlphaFoldDB" id="A0A4R4PLT9"/>
<reference evidence="2 3" key="1">
    <citation type="submission" date="2019-03" db="EMBL/GenBank/DDBJ databases">
        <title>Draft genome sequences of novel Actinobacteria.</title>
        <authorList>
            <person name="Sahin N."/>
            <person name="Ay H."/>
            <person name="Saygin H."/>
        </authorList>
    </citation>
    <scope>NUCLEOTIDE SEQUENCE [LARGE SCALE GENOMIC DNA]</scope>
    <source>
        <strain evidence="2 3">JCM 30547</strain>
    </source>
</reference>